<dbReference type="AlphaFoldDB" id="V6TGL4"/>
<evidence type="ECO:0000313" key="3">
    <source>
        <dbReference type="Proteomes" id="UP000018320"/>
    </source>
</evidence>
<comment type="caution">
    <text evidence="2">The sequence shown here is derived from an EMBL/GenBank/DDBJ whole genome shotgun (WGS) entry which is preliminary data.</text>
</comment>
<reference evidence="3" key="1">
    <citation type="submission" date="2012-02" db="EMBL/GenBank/DDBJ databases">
        <title>Genome sequencing of Giardia lamblia Genotypes A2 and B isolates (DH and GS) and comparative analysis with the genomes of Genotypes A1 and E (WB and Pig).</title>
        <authorList>
            <person name="Adam R."/>
            <person name="Dahlstrom E."/>
            <person name="Martens C."/>
            <person name="Bruno D."/>
            <person name="Barbian K."/>
            <person name="Porcella S.F."/>
            <person name="Nash T."/>
        </authorList>
    </citation>
    <scope>NUCLEOTIDE SEQUENCE</scope>
    <source>
        <strain evidence="3">DH</strain>
    </source>
</reference>
<name>V6TGL4_GIAIN</name>
<evidence type="ECO:0000313" key="2">
    <source>
        <dbReference type="EMBL" id="ESU37896.1"/>
    </source>
</evidence>
<dbReference type="VEuPathDB" id="GiardiaDB:GL50803_0016315"/>
<dbReference type="VEuPathDB" id="GiardiaDB:DHA2_150295"/>
<gene>
    <name evidence="2" type="ORF">DHA2_150295</name>
</gene>
<sequence length="1110" mass="123748">MTSQLYARAVPCSHSAMKDTSTESMQQCGTAVTAISLILKRAITASESVRRELNDDVTVAHHNTVQAAMNTDNYSLNMDYEQELLQLREELHAELRTLLSTLAGEYLRHKDLIESLSRRLESLCSIEAKQVSGVPSNQPSSDLPSSFPNIHRPEDNVIAAAADAIIEDLILQHAPNLCLDLTEIQLWGKRDSLPVLIGIVNRLILQYTTTELTLSEITQILNSTITSINDLKLSFELLNSHLTRDAFRLVDISHTNLPRGKDASIIEPLCLALLYWLTELILKAKEKDSQIEAIFCADRMSDDATLKDLMMQLQVIRADNTSTLLSESALWEVEDNLECRKAELLVESCKEASVLLIEKDRYVQEINKLLMILLSILHKNSSLPCPSLNEPLLSDLVSSKLALQRIELEKQLLACSTSSVLLKKLIILHVMRHYGYSSSLDVWSVPLGPHDSQLVEREYLSAQEYSALANLHSDHSDYENKAFLMKLIAELTEDLDAAKQLLDGLSLNMCIPEIILDKTEQSTDPLYSLSDLDCFSSLDVIRKPLMILSYEESISQIVGLKCRCGSHKGSSNRVTTLTEDLQAMILDHISDQEVSFLSATQYTARTTMKELSELIQSRLQLFKTIWEDLLEIAGKRKEILKNIKGFLSGCIDEVSSTVADSSQKLSLIVKDALLHALKLLSASPSANMDLLKIILNKLKHQLEEFEVKCMHSSCELRFDLLGETLSIESVLDEFIEKAQLQYDMVISRAYLTVTWTKLICLKECWYPRPMAEPLLIGHKAHCSSIHSAIEHFVTPIAVRQALLDTLDALALQPNTDTSLAEDDLHVSGLVISRPTPHLTASIKDSKKTASSVCSVSSTISAASSLACKVAADVLAPDASEKGYISALQMSQYAKVSNYAYSAAHSTFATDSATRTKQSTGSLMASQAVYKLGTGVKARQHDTLFNGYSEDVDTSMEHGTIHYFDENYDKLYVVKALGSLRRPEVRMLEYLFGYMKRPHHVLYWTAKALHFCDCAVYLSTNLQAIVITHCEKTICSISSRSLVAVTENPLKMHPIDKATRFLSLVLSTSNKGDLMLLFTEERGAVVFKVGLQTLVRHRNNLSRLAIVSQCE</sequence>
<accession>V6TGL4</accession>
<keyword evidence="1" id="KW-0175">Coiled coil</keyword>
<feature type="coiled-coil region" evidence="1">
    <location>
        <begin position="481"/>
        <end position="508"/>
    </location>
</feature>
<dbReference type="VEuPathDB" id="GiardiaDB:QR46_2218"/>
<dbReference type="EMBL" id="AHGT01000020">
    <property type="protein sequence ID" value="ESU37896.1"/>
    <property type="molecule type" value="Genomic_DNA"/>
</dbReference>
<evidence type="ECO:0000256" key="1">
    <source>
        <dbReference type="SAM" id="Coils"/>
    </source>
</evidence>
<reference evidence="2 3" key="2">
    <citation type="journal article" date="2013" name="Genome Biol. Evol.">
        <title>Genome sequencing of Giardia lamblia genotypes A2 and B isolates (DH and GS) and comparative analysis with the genomes of genotypes A1 and E (WB and Pig).</title>
        <authorList>
            <person name="Adam R.D."/>
            <person name="Dahlstrom E.W."/>
            <person name="Martens C.A."/>
            <person name="Bruno D.P."/>
            <person name="Barbian K.D."/>
            <person name="Ricklefs S.M."/>
            <person name="Hernandez M.M."/>
            <person name="Narla N.P."/>
            <person name="Patel R.B."/>
            <person name="Porcella S.F."/>
            <person name="Nash T.E."/>
        </authorList>
    </citation>
    <scope>NUCLEOTIDE SEQUENCE [LARGE SCALE GENOMIC DNA]</scope>
    <source>
        <strain evidence="2 3">DH</strain>
    </source>
</reference>
<dbReference type="VEuPathDB" id="GiardiaDB:GL50581_887"/>
<dbReference type="Proteomes" id="UP000018320">
    <property type="component" value="Unassembled WGS sequence"/>
</dbReference>
<organism evidence="2 3">
    <name type="scientific">Giardia intestinalis</name>
    <name type="common">Giardia lamblia</name>
    <dbReference type="NCBI Taxonomy" id="5741"/>
    <lineage>
        <taxon>Eukaryota</taxon>
        <taxon>Metamonada</taxon>
        <taxon>Diplomonadida</taxon>
        <taxon>Hexamitidae</taxon>
        <taxon>Giardiinae</taxon>
        <taxon>Giardia</taxon>
    </lineage>
</organism>
<dbReference type="VEuPathDB" id="GiardiaDB:QR46_2217"/>
<proteinExistence type="predicted"/>
<protein>
    <submittedName>
        <fullName evidence="2">Uncharacterized protein</fullName>
    </submittedName>
</protein>